<dbReference type="PANTHER" id="PTHR30250">
    <property type="entry name" value="PST FAMILY PREDICTED COLANIC ACID TRANSPORTER"/>
    <property type="match status" value="1"/>
</dbReference>
<dbReference type="EMBL" id="SAYU02000008">
    <property type="protein sequence ID" value="NHA67236.1"/>
    <property type="molecule type" value="Genomic_DNA"/>
</dbReference>
<name>A0A8T6R075_9MICO</name>
<feature type="transmembrane region" description="Helical" evidence="6">
    <location>
        <begin position="354"/>
        <end position="372"/>
    </location>
</feature>
<evidence type="ECO:0000256" key="1">
    <source>
        <dbReference type="ARBA" id="ARBA00004651"/>
    </source>
</evidence>
<keyword evidence="8" id="KW-1185">Reference proteome</keyword>
<dbReference type="Proteomes" id="UP000287866">
    <property type="component" value="Unassembled WGS sequence"/>
</dbReference>
<dbReference type="Pfam" id="PF01943">
    <property type="entry name" value="Polysacc_synt"/>
    <property type="match status" value="1"/>
</dbReference>
<evidence type="ECO:0000313" key="7">
    <source>
        <dbReference type="EMBL" id="NHA67236.1"/>
    </source>
</evidence>
<keyword evidence="3 6" id="KW-0812">Transmembrane</keyword>
<evidence type="ECO:0000313" key="8">
    <source>
        <dbReference type="Proteomes" id="UP000287866"/>
    </source>
</evidence>
<feature type="transmembrane region" description="Helical" evidence="6">
    <location>
        <begin position="94"/>
        <end position="113"/>
    </location>
</feature>
<feature type="transmembrane region" description="Helical" evidence="6">
    <location>
        <begin position="52"/>
        <end position="73"/>
    </location>
</feature>
<dbReference type="PANTHER" id="PTHR30250:SF28">
    <property type="entry name" value="POLYSACCHARIDE BIOSYNTHESIS PROTEIN"/>
    <property type="match status" value="1"/>
</dbReference>
<dbReference type="InterPro" id="IPR050833">
    <property type="entry name" value="Poly_Biosynth_Transport"/>
</dbReference>
<gene>
    <name evidence="7" type="ORF">EPD83_004075</name>
</gene>
<feature type="transmembrane region" description="Helical" evidence="6">
    <location>
        <begin position="177"/>
        <end position="197"/>
    </location>
</feature>
<feature type="transmembrane region" description="Helical" evidence="6">
    <location>
        <begin position="225"/>
        <end position="243"/>
    </location>
</feature>
<feature type="transmembrane region" description="Helical" evidence="6">
    <location>
        <begin position="119"/>
        <end position="140"/>
    </location>
</feature>
<dbReference type="GO" id="GO:0005886">
    <property type="term" value="C:plasma membrane"/>
    <property type="evidence" value="ECO:0007669"/>
    <property type="project" value="UniProtKB-SubCell"/>
</dbReference>
<evidence type="ECO:0000256" key="2">
    <source>
        <dbReference type="ARBA" id="ARBA00022475"/>
    </source>
</evidence>
<feature type="transmembrane region" description="Helical" evidence="6">
    <location>
        <begin position="255"/>
        <end position="277"/>
    </location>
</feature>
<comment type="caution">
    <text evidence="7">The sequence shown here is derived from an EMBL/GenBank/DDBJ whole genome shotgun (WGS) entry which is preliminary data.</text>
</comment>
<organism evidence="7 8">
    <name type="scientific">Phycicoccus flavus</name>
    <dbReference type="NCBI Taxonomy" id="2502783"/>
    <lineage>
        <taxon>Bacteria</taxon>
        <taxon>Bacillati</taxon>
        <taxon>Actinomycetota</taxon>
        <taxon>Actinomycetes</taxon>
        <taxon>Micrococcales</taxon>
        <taxon>Intrasporangiaceae</taxon>
        <taxon>Phycicoccus</taxon>
    </lineage>
</organism>
<evidence type="ECO:0000256" key="3">
    <source>
        <dbReference type="ARBA" id="ARBA00022692"/>
    </source>
</evidence>
<feature type="transmembrane region" description="Helical" evidence="6">
    <location>
        <begin position="21"/>
        <end position="40"/>
    </location>
</feature>
<evidence type="ECO:0000256" key="4">
    <source>
        <dbReference type="ARBA" id="ARBA00022989"/>
    </source>
</evidence>
<reference evidence="7" key="1">
    <citation type="submission" date="2020-03" db="EMBL/GenBank/DDBJ databases">
        <title>Phycicoccus flavus sp. nov., a novel endophytic actinobacterium isolated from branch of Kandelia candel.</title>
        <authorList>
            <person name="Tuo L."/>
        </authorList>
    </citation>
    <scope>NUCLEOTIDE SEQUENCE</scope>
    <source>
        <strain evidence="7">CMS6Z-2</strain>
    </source>
</reference>
<feature type="transmembrane region" description="Helical" evidence="6">
    <location>
        <begin position="152"/>
        <end position="171"/>
    </location>
</feature>
<dbReference type="InterPro" id="IPR002797">
    <property type="entry name" value="Polysacc_synth"/>
</dbReference>
<accession>A0A8T6R075</accession>
<feature type="transmembrane region" description="Helical" evidence="6">
    <location>
        <begin position="284"/>
        <end position="306"/>
    </location>
</feature>
<feature type="transmembrane region" description="Helical" evidence="6">
    <location>
        <begin position="378"/>
        <end position="396"/>
    </location>
</feature>
<dbReference type="AlphaFoldDB" id="A0A8T6R075"/>
<evidence type="ECO:0000256" key="5">
    <source>
        <dbReference type="ARBA" id="ARBA00023136"/>
    </source>
</evidence>
<keyword evidence="5 6" id="KW-0472">Membrane</keyword>
<protein>
    <submittedName>
        <fullName evidence="7">Oligosaccharide flippase family protein</fullName>
    </submittedName>
</protein>
<feature type="transmembrane region" description="Helical" evidence="6">
    <location>
        <begin position="326"/>
        <end position="347"/>
    </location>
</feature>
<evidence type="ECO:0000256" key="6">
    <source>
        <dbReference type="SAM" id="Phobius"/>
    </source>
</evidence>
<dbReference type="RefSeq" id="WP_165566241.1">
    <property type="nucleotide sequence ID" value="NZ_SAYU02000008.1"/>
</dbReference>
<keyword evidence="4 6" id="KW-1133">Transmembrane helix</keyword>
<sequence length="410" mass="40763">MTDRARDATTRGATVRGGAGLAVSLVVMNVASYVFAVLAARRLGPADYSALAAMMSLLVIANVVSLGIQTAAARRVAAGSAVPAARIRGLARRAALVVAAVCLVGAPVAASLLRLDTVLTALLLAVPASALAVIGGDVGILQGLERWGPFSAVFLGLGLARLGVGTVAVLVSPTPLGAMTGVALGALVPLALGTALVRREVPATAATPPAAPGLAAEALRSSHTLFAFFVLSSSDVVIARAVLPEAEAGTYSAGAILAKSVLFLPYFVTAVIFPALARGGRRHLHLLGLGVVSAIGAVVVLVAAALPDLALVFVGGDAYRAVAPSLWGFALLGTLMSGTQLLVFTALARGHRRAPLVLWAGVAALVAGGAVADTSSGLLAWAVGVGATTLAVLVVLTRHDEPPATPAGGA</sequence>
<comment type="subcellular location">
    <subcellularLocation>
        <location evidence="1">Cell membrane</location>
        <topology evidence="1">Multi-pass membrane protein</topology>
    </subcellularLocation>
</comment>
<proteinExistence type="predicted"/>
<keyword evidence="2" id="KW-1003">Cell membrane</keyword>